<dbReference type="AlphaFoldDB" id="A0A517PTT3"/>
<dbReference type="Pfam" id="PF01569">
    <property type="entry name" value="PAP2"/>
    <property type="match status" value="1"/>
</dbReference>
<dbReference type="PROSITE" id="PS51257">
    <property type="entry name" value="PROKAR_LIPOPROTEIN"/>
    <property type="match status" value="1"/>
</dbReference>
<dbReference type="InterPro" id="IPR000326">
    <property type="entry name" value="PAP2/HPO"/>
</dbReference>
<dbReference type="InterPro" id="IPR036938">
    <property type="entry name" value="PAP2/HPO_sf"/>
</dbReference>
<feature type="domain" description="Phosphatidic acid phosphatase type 2/haloperoxidase" evidence="1">
    <location>
        <begin position="298"/>
        <end position="368"/>
    </location>
</feature>
<accession>A0A517PTT3</accession>
<dbReference type="Proteomes" id="UP000320421">
    <property type="component" value="Chromosome"/>
</dbReference>
<keyword evidence="3" id="KW-1185">Reference proteome</keyword>
<protein>
    <submittedName>
        <fullName evidence="2">PAP2 superfamily protein</fullName>
    </submittedName>
</protein>
<evidence type="ECO:0000313" key="3">
    <source>
        <dbReference type="Proteomes" id="UP000320421"/>
    </source>
</evidence>
<dbReference type="OrthoDB" id="271145at2"/>
<dbReference type="CDD" id="cd01610">
    <property type="entry name" value="PAP2_like"/>
    <property type="match status" value="1"/>
</dbReference>
<evidence type="ECO:0000313" key="2">
    <source>
        <dbReference type="EMBL" id="QDT22782.1"/>
    </source>
</evidence>
<proteinExistence type="predicted"/>
<evidence type="ECO:0000259" key="1">
    <source>
        <dbReference type="Pfam" id="PF01569"/>
    </source>
</evidence>
<reference evidence="2 3" key="1">
    <citation type="submission" date="2019-02" db="EMBL/GenBank/DDBJ databases">
        <title>Deep-cultivation of Planctomycetes and their phenomic and genomic characterization uncovers novel biology.</title>
        <authorList>
            <person name="Wiegand S."/>
            <person name="Jogler M."/>
            <person name="Boedeker C."/>
            <person name="Pinto D."/>
            <person name="Vollmers J."/>
            <person name="Rivas-Marin E."/>
            <person name="Kohn T."/>
            <person name="Peeters S.H."/>
            <person name="Heuer A."/>
            <person name="Rast P."/>
            <person name="Oberbeckmann S."/>
            <person name="Bunk B."/>
            <person name="Jeske O."/>
            <person name="Meyerdierks A."/>
            <person name="Storesund J.E."/>
            <person name="Kallscheuer N."/>
            <person name="Luecker S."/>
            <person name="Lage O.M."/>
            <person name="Pohl T."/>
            <person name="Merkel B.J."/>
            <person name="Hornburger P."/>
            <person name="Mueller R.-W."/>
            <person name="Bruemmer F."/>
            <person name="Labrenz M."/>
            <person name="Spormann A.M."/>
            <person name="Op den Camp H."/>
            <person name="Overmann J."/>
            <person name="Amann R."/>
            <person name="Jetten M.S.M."/>
            <person name="Mascher T."/>
            <person name="Medema M.H."/>
            <person name="Devos D.P."/>
            <person name="Kaster A.-K."/>
            <person name="Ovreas L."/>
            <person name="Rohde M."/>
            <person name="Galperin M.Y."/>
            <person name="Jogler C."/>
        </authorList>
    </citation>
    <scope>NUCLEOTIDE SEQUENCE [LARGE SCALE GENOMIC DNA]</scope>
    <source>
        <strain evidence="2 3">HG66A1</strain>
    </source>
</reference>
<dbReference type="EMBL" id="CP036266">
    <property type="protein sequence ID" value="QDT22782.1"/>
    <property type="molecule type" value="Genomic_DNA"/>
</dbReference>
<organism evidence="2 3">
    <name type="scientific">Gimesia chilikensis</name>
    <dbReference type="NCBI Taxonomy" id="2605989"/>
    <lineage>
        <taxon>Bacteria</taxon>
        <taxon>Pseudomonadati</taxon>
        <taxon>Planctomycetota</taxon>
        <taxon>Planctomycetia</taxon>
        <taxon>Planctomycetales</taxon>
        <taxon>Planctomycetaceae</taxon>
        <taxon>Gimesia</taxon>
    </lineage>
</organism>
<name>A0A517PTT3_9PLAN</name>
<sequence length="397" mass="43619">MKSIMTLILRTRYRSGLLPVLCYLLLMCLATGCITLKERTHVETVVCVDSETAMELEEPPGFRRIIEMDSPASPMQTAEEGLAHLSGPTGDSAESSSGFKRLLYRPEDILKASLTENEENPQQSTRIQIQGFLQEDPLAGIEGDFECVNPSIEEEFGTSPPSLWSRIKEDHQHYYSKESLVWLAGGFGVGAIIANTSLDGGIQNHLQSSVLGASSDEWLETFHAQKELGNGRYTLPLFAAAWGAGLLFEKVPLINATGEWGERSIRAIIVGTPPMLAMQSITGASRPGETSANAKWKPFQDNNGVSGHSFMGAIPFLAAAKVTDRPLLKVLYYAGSTLAPLSRLNDNRHYPSQAFLGWYMAWVATNAVDATQQADRNWRMFPISWGGNTGIGIEYNW</sequence>
<dbReference type="SUPFAM" id="SSF48317">
    <property type="entry name" value="Acid phosphatase/Vanadium-dependent haloperoxidase"/>
    <property type="match status" value="1"/>
</dbReference>
<gene>
    <name evidence="2" type="ORF">HG66A1_45930</name>
</gene>